<comment type="caution">
    <text evidence="2">The sequence shown here is derived from an EMBL/GenBank/DDBJ whole genome shotgun (WGS) entry which is preliminary data.</text>
</comment>
<dbReference type="Gene3D" id="3.40.50.1820">
    <property type="entry name" value="alpha/beta hydrolase"/>
    <property type="match status" value="1"/>
</dbReference>
<dbReference type="InterPro" id="IPR029058">
    <property type="entry name" value="AB_hydrolase_fold"/>
</dbReference>
<keyword evidence="2" id="KW-0378">Hydrolase</keyword>
<organism evidence="2 3">
    <name type="scientific">Fusarium albosuccineum</name>
    <dbReference type="NCBI Taxonomy" id="1237068"/>
    <lineage>
        <taxon>Eukaryota</taxon>
        <taxon>Fungi</taxon>
        <taxon>Dikarya</taxon>
        <taxon>Ascomycota</taxon>
        <taxon>Pezizomycotina</taxon>
        <taxon>Sordariomycetes</taxon>
        <taxon>Hypocreomycetidae</taxon>
        <taxon>Hypocreales</taxon>
        <taxon>Nectriaceae</taxon>
        <taxon>Fusarium</taxon>
        <taxon>Fusarium decemcellulare species complex</taxon>
    </lineage>
</organism>
<dbReference type="GO" id="GO:0016787">
    <property type="term" value="F:hydrolase activity"/>
    <property type="evidence" value="ECO:0007669"/>
    <property type="project" value="UniProtKB-KW"/>
</dbReference>
<gene>
    <name evidence="2" type="ORF">FALBO_6370</name>
</gene>
<dbReference type="Proteomes" id="UP000554235">
    <property type="component" value="Unassembled WGS sequence"/>
</dbReference>
<dbReference type="PANTHER" id="PTHR45763:SF46">
    <property type="entry name" value="AB HYDROLASE-1 DOMAIN-CONTAINING PROTEIN"/>
    <property type="match status" value="1"/>
</dbReference>
<feature type="domain" description="AB hydrolase-1" evidence="1">
    <location>
        <begin position="32"/>
        <end position="120"/>
    </location>
</feature>
<reference evidence="2 3" key="1">
    <citation type="submission" date="2020-01" db="EMBL/GenBank/DDBJ databases">
        <title>Identification and distribution of gene clusters putatively required for synthesis of sphingolipid metabolism inhibitors in phylogenetically diverse species of the filamentous fungus Fusarium.</title>
        <authorList>
            <person name="Kim H.-S."/>
            <person name="Busman M."/>
            <person name="Brown D.W."/>
            <person name="Divon H."/>
            <person name="Uhlig S."/>
            <person name="Proctor R.H."/>
        </authorList>
    </citation>
    <scope>NUCLEOTIDE SEQUENCE [LARGE SCALE GENOMIC DNA]</scope>
    <source>
        <strain evidence="2 3">NRRL 20459</strain>
    </source>
</reference>
<sequence>MALSPRTLLTFRLPSTNRLISWAEFGSPNGRPVIFLHGTPSSRLECAEFHQELHEHNIRLIAPDRPGFGRSEFLPDRTIGGYSNEIQALAKHLSLSEYTVMGGSGGGPYALACARHIKPEDGLRAVSVFAGMAPYDCGLKDVNWNSSLNFYLVRWMPSLLRYLLRFSLPVPKGDLTGPLEKWTPDPSMQEESEKKLKRYINTLKGRDREVMTKPGVLEYMAATVVESDIQGFDGYMQEAKLFAQPWDFQLEDITYASEGQRPLVLWYGTEDVNATIHMGRYITDEVVGSELREVEGETHFTLGVKFVEYIVEFLAIAEK</sequence>
<evidence type="ECO:0000313" key="2">
    <source>
        <dbReference type="EMBL" id="KAF4466769.1"/>
    </source>
</evidence>
<dbReference type="Pfam" id="PF00561">
    <property type="entry name" value="Abhydrolase_1"/>
    <property type="match status" value="1"/>
</dbReference>
<evidence type="ECO:0000259" key="1">
    <source>
        <dbReference type="Pfam" id="PF00561"/>
    </source>
</evidence>
<dbReference type="PANTHER" id="PTHR45763">
    <property type="entry name" value="HYDROLASE, ALPHA/BETA FOLD FAMILY PROTEIN, EXPRESSED-RELATED"/>
    <property type="match status" value="1"/>
</dbReference>
<dbReference type="SUPFAM" id="SSF53474">
    <property type="entry name" value="alpha/beta-Hydrolases"/>
    <property type="match status" value="1"/>
</dbReference>
<dbReference type="PRINTS" id="PR00111">
    <property type="entry name" value="ABHYDROLASE"/>
</dbReference>
<evidence type="ECO:0000313" key="3">
    <source>
        <dbReference type="Proteomes" id="UP000554235"/>
    </source>
</evidence>
<dbReference type="InterPro" id="IPR000073">
    <property type="entry name" value="AB_hydrolase_1"/>
</dbReference>
<name>A0A8H4P8X9_9HYPO</name>
<accession>A0A8H4P8X9</accession>
<dbReference type="OrthoDB" id="294702at2759"/>
<keyword evidence="3" id="KW-1185">Reference proteome</keyword>
<dbReference type="EMBL" id="JAADYS010000824">
    <property type="protein sequence ID" value="KAF4466769.1"/>
    <property type="molecule type" value="Genomic_DNA"/>
</dbReference>
<protein>
    <submittedName>
        <fullName evidence="2">Hydrolase</fullName>
    </submittedName>
</protein>
<proteinExistence type="predicted"/>
<dbReference type="AlphaFoldDB" id="A0A8H4P8X9"/>